<comment type="subunit">
    <text evidence="6">Component of the Arp2/3 complex.</text>
</comment>
<reference evidence="8 9" key="1">
    <citation type="journal article" date="2018" name="Mol. Biol. Evol.">
        <title>Broad Genomic Sampling Reveals a Smut Pathogenic Ancestry of the Fungal Clade Ustilaginomycotina.</title>
        <authorList>
            <person name="Kijpornyongpan T."/>
            <person name="Mondo S.J."/>
            <person name="Barry K."/>
            <person name="Sandor L."/>
            <person name="Lee J."/>
            <person name="Lipzen A."/>
            <person name="Pangilinan J."/>
            <person name="LaButti K."/>
            <person name="Hainaut M."/>
            <person name="Henrissat B."/>
            <person name="Grigoriev I.V."/>
            <person name="Spatafora J.W."/>
            <person name="Aime M.C."/>
        </authorList>
    </citation>
    <scope>NUCLEOTIDE SEQUENCE [LARGE SCALE GENOMIC DNA]</scope>
    <source>
        <strain evidence="8 9">MCA 5214</strain>
    </source>
</reference>
<evidence type="ECO:0000256" key="7">
    <source>
        <dbReference type="SAM" id="MobiDB-lite"/>
    </source>
</evidence>
<dbReference type="InterPro" id="IPR034666">
    <property type="entry name" value="ARPC2/4"/>
</dbReference>
<keyword evidence="9" id="KW-1185">Reference proteome</keyword>
<comment type="similarity">
    <text evidence="2 6">Belongs to the ARPC2 family.</text>
</comment>
<dbReference type="AlphaFoldDB" id="A0A316ULJ9"/>
<feature type="region of interest" description="Disordered" evidence="7">
    <location>
        <begin position="295"/>
        <end position="315"/>
    </location>
</feature>
<dbReference type="Gene3D" id="3.30.1460.20">
    <property type="match status" value="2"/>
</dbReference>
<feature type="compositionally biased region" description="Basic and acidic residues" evidence="7">
    <location>
        <begin position="295"/>
        <end position="305"/>
    </location>
</feature>
<evidence type="ECO:0000256" key="2">
    <source>
        <dbReference type="ARBA" id="ARBA00007192"/>
    </source>
</evidence>
<dbReference type="FunFam" id="3.30.1460.20:FF:000003">
    <property type="entry name" value="Arp2/3 complex 34 kDa subunit"/>
    <property type="match status" value="1"/>
</dbReference>
<dbReference type="Pfam" id="PF04045">
    <property type="entry name" value="P34-Arc"/>
    <property type="match status" value="1"/>
</dbReference>
<evidence type="ECO:0000313" key="8">
    <source>
        <dbReference type="EMBL" id="PWN26119.1"/>
    </source>
</evidence>
<dbReference type="GO" id="GO:0051015">
    <property type="term" value="F:actin filament binding"/>
    <property type="evidence" value="ECO:0007669"/>
    <property type="project" value="TreeGrafter"/>
</dbReference>
<evidence type="ECO:0000256" key="4">
    <source>
        <dbReference type="ARBA" id="ARBA00023203"/>
    </source>
</evidence>
<dbReference type="RefSeq" id="XP_025360731.1">
    <property type="nucleotide sequence ID" value="XM_025507417.1"/>
</dbReference>
<dbReference type="GO" id="GO:0005200">
    <property type="term" value="F:structural constituent of cytoskeleton"/>
    <property type="evidence" value="ECO:0007669"/>
    <property type="project" value="TreeGrafter"/>
</dbReference>
<keyword evidence="3 6" id="KW-0963">Cytoplasm</keyword>
<dbReference type="GO" id="GO:0034314">
    <property type="term" value="P:Arp2/3 complex-mediated actin nucleation"/>
    <property type="evidence" value="ECO:0007669"/>
    <property type="project" value="InterPro"/>
</dbReference>
<dbReference type="InterPro" id="IPR007188">
    <property type="entry name" value="ARPC2"/>
</dbReference>
<dbReference type="SUPFAM" id="SSF69645">
    <property type="entry name" value="Arp2/3 complex subunits"/>
    <property type="match status" value="2"/>
</dbReference>
<comment type="function">
    <text evidence="6">Functions as actin-binding component of the Arp2/3 complex which is involved in regulation of actin polymerization and together with an activating nucleation-promoting factor (NPF) mediates the formation of branched actin networks.</text>
</comment>
<evidence type="ECO:0000256" key="6">
    <source>
        <dbReference type="RuleBase" id="RU364015"/>
    </source>
</evidence>
<accession>A0A316ULJ9</accession>
<evidence type="ECO:0000256" key="3">
    <source>
        <dbReference type="ARBA" id="ARBA00022490"/>
    </source>
</evidence>
<dbReference type="GO" id="GO:0005885">
    <property type="term" value="C:Arp2/3 protein complex"/>
    <property type="evidence" value="ECO:0007669"/>
    <property type="project" value="InterPro"/>
</dbReference>
<dbReference type="STRING" id="1569628.A0A316ULJ9"/>
<gene>
    <name evidence="8" type="ORF">BDZ90DRAFT_242620</name>
</gene>
<comment type="subcellular location">
    <subcellularLocation>
        <location evidence="1 6">Cytoplasm</location>
        <location evidence="1 6">Cytoskeleton</location>
    </subcellularLocation>
</comment>
<protein>
    <recommendedName>
        <fullName evidence="6">Arp2/3 complex 34 kDa subunit</fullName>
    </recommendedName>
</protein>
<dbReference type="GO" id="GO:0030041">
    <property type="term" value="P:actin filament polymerization"/>
    <property type="evidence" value="ECO:0007669"/>
    <property type="project" value="InterPro"/>
</dbReference>
<dbReference type="PANTHER" id="PTHR12058:SF0">
    <property type="entry name" value="ACTIN-RELATED PROTEIN 2_3 COMPLEX SUBUNIT 2"/>
    <property type="match status" value="1"/>
</dbReference>
<dbReference type="OrthoDB" id="148331at2759"/>
<sequence>MILLEDSNALISSTLTQRFAEPGPIDQTFTDFDGVSYYLESSKSGPISLSMDIRCWSQLEEQGATEVLRREYGGLLCDKAREGYSVTLEIGYEGVPPEGAERQALVHRLSLLKRNAMSAPFERAFALQSQLEAAAEDPSAASSSEPAPQVMTIAYRDDEAIYIVPGADRVTVVFSTTFKEEVDKIFGRVFLQEFVDARRQPSIQNAPQVLYSNREPPLEIRGVSGLSRGEDVGYVTFVLFPRHFQNPDVMAATISRIQLFRDYLHYHIKCSKAYMHSRMRHRVADFLKVLNRAKPENQGEKERKTVSGRTFRRAA</sequence>
<proteinExistence type="inferred from homology"/>
<evidence type="ECO:0000256" key="1">
    <source>
        <dbReference type="ARBA" id="ARBA00004245"/>
    </source>
</evidence>
<organism evidence="8 9">
    <name type="scientific">Jaminaea rosea</name>
    <dbReference type="NCBI Taxonomy" id="1569628"/>
    <lineage>
        <taxon>Eukaryota</taxon>
        <taxon>Fungi</taxon>
        <taxon>Dikarya</taxon>
        <taxon>Basidiomycota</taxon>
        <taxon>Ustilaginomycotina</taxon>
        <taxon>Exobasidiomycetes</taxon>
        <taxon>Microstromatales</taxon>
        <taxon>Microstromatales incertae sedis</taxon>
        <taxon>Jaminaea</taxon>
    </lineage>
</organism>
<dbReference type="GeneID" id="37029240"/>
<evidence type="ECO:0000256" key="5">
    <source>
        <dbReference type="ARBA" id="ARBA00023212"/>
    </source>
</evidence>
<name>A0A316ULJ9_9BASI</name>
<dbReference type="EMBL" id="KZ819673">
    <property type="protein sequence ID" value="PWN26119.1"/>
    <property type="molecule type" value="Genomic_DNA"/>
</dbReference>
<dbReference type="Proteomes" id="UP000245884">
    <property type="component" value="Unassembled WGS sequence"/>
</dbReference>
<evidence type="ECO:0000313" key="9">
    <source>
        <dbReference type="Proteomes" id="UP000245884"/>
    </source>
</evidence>
<keyword evidence="5 6" id="KW-0206">Cytoskeleton</keyword>
<keyword evidence="4 6" id="KW-0009">Actin-binding</keyword>
<dbReference type="PANTHER" id="PTHR12058">
    <property type="entry name" value="ARP2/3 COMPLEX 34 KDA SUBUNIT"/>
    <property type="match status" value="1"/>
</dbReference>